<evidence type="ECO:0000313" key="2">
    <source>
        <dbReference type="Proteomes" id="UP000321199"/>
    </source>
</evidence>
<dbReference type="Proteomes" id="UP000321199">
    <property type="component" value="Chromosome"/>
</dbReference>
<dbReference type="EMBL" id="CP042344">
    <property type="protein sequence ID" value="QEA14268.1"/>
    <property type="molecule type" value="Genomic_DNA"/>
</dbReference>
<dbReference type="AlphaFoldDB" id="A0A5B8RZL4"/>
<evidence type="ECO:0000313" key="1">
    <source>
        <dbReference type="EMBL" id="QEA14268.1"/>
    </source>
</evidence>
<sequence length="186" mass="20987">MAGTHLTITVDDAQARARLARLAELGMASLMPRLGEYLTESAQRRFTTQTAPDGAPWAPLQARYARRKKYNQDKILTLRGYLRSQIHYQVTDARTVEVGSNQEYAAIHQLGGTIEQHAQSRKTRYRSVAGRVLFAKKSHTRGVTERWVTRGAYQVKIPARPFLGISAEDERKIRDILAHWLDGADG</sequence>
<organism evidence="1 2">
    <name type="scientific">Comamonas flocculans</name>
    <dbReference type="NCBI Taxonomy" id="2597701"/>
    <lineage>
        <taxon>Bacteria</taxon>
        <taxon>Pseudomonadati</taxon>
        <taxon>Pseudomonadota</taxon>
        <taxon>Betaproteobacteria</taxon>
        <taxon>Burkholderiales</taxon>
        <taxon>Comamonadaceae</taxon>
        <taxon>Comamonas</taxon>
    </lineage>
</organism>
<dbReference type="KEGG" id="cof:FOZ74_15200"/>
<dbReference type="NCBIfam" id="TIGR01635">
    <property type="entry name" value="tail_comp_S"/>
    <property type="match status" value="1"/>
</dbReference>
<proteinExistence type="predicted"/>
<dbReference type="InterPro" id="IPR006522">
    <property type="entry name" value="Phage_virion_morphogenesis"/>
</dbReference>
<gene>
    <name evidence="1" type="ORF">FOZ74_15200</name>
</gene>
<accession>A0A5B8RZL4</accession>
<reference evidence="1 2" key="1">
    <citation type="submission" date="2019-07" db="EMBL/GenBank/DDBJ databases">
        <title>Complete genome sequence of Comamonas sp. NLF 7-7 isolated from livestock.</title>
        <authorList>
            <person name="Kim D.H."/>
            <person name="Kim J.G."/>
        </authorList>
    </citation>
    <scope>NUCLEOTIDE SEQUENCE [LARGE SCALE GENOMIC DNA]</scope>
    <source>
        <strain evidence="1 2">NLF 7-7</strain>
    </source>
</reference>
<protein>
    <submittedName>
        <fullName evidence="1">Phage virion morphogenesis protein</fullName>
    </submittedName>
</protein>
<dbReference type="Pfam" id="PF05069">
    <property type="entry name" value="Phage_tail_S"/>
    <property type="match status" value="1"/>
</dbReference>
<dbReference type="RefSeq" id="WP_146913878.1">
    <property type="nucleotide sequence ID" value="NZ_CP042344.1"/>
</dbReference>
<keyword evidence="2" id="KW-1185">Reference proteome</keyword>
<name>A0A5B8RZL4_9BURK</name>
<dbReference type="OrthoDB" id="2081253at2"/>